<evidence type="ECO:0000313" key="2">
    <source>
        <dbReference type="EMBL" id="KAF0979122.1"/>
    </source>
</evidence>
<dbReference type="VEuPathDB" id="AmoebaDB:NfTy_034920"/>
<protein>
    <submittedName>
        <fullName evidence="2">Uncharacterized protein</fullName>
    </submittedName>
</protein>
<accession>A0A6A5BWU9</accession>
<keyword evidence="3" id="KW-1185">Reference proteome</keyword>
<dbReference type="GeneID" id="68109410"/>
<comment type="caution">
    <text evidence="2">The sequence shown here is derived from an EMBL/GenBank/DDBJ whole genome shotgun (WGS) entry which is preliminary data.</text>
</comment>
<evidence type="ECO:0000256" key="1">
    <source>
        <dbReference type="SAM" id="MobiDB-lite"/>
    </source>
</evidence>
<name>A0A6A5BWU9_NAEFO</name>
<sequence>MVFTKGDRIKIRVLSGHFIAKLDELLMTTVADASTSATLNTPASPRTNNSNHNFHHLSTTAMLDHLSSELPHVSSQSQIHPSPSLGCLERLDHRKTYVMIQQAGSSSQKGECTKKHTMKRVKSRGTFLMKNFCEDLGNENVSSVVTSSNHSEEDSSSADDTKFYALSNPNSTENLYDMEMTRTVSQSQIIDEQHGDDFTEFLYQWNQDFVFPEIELTLHQLKFWFTLMEARSFRKDKKLAEGSLLIDGDDLLAINNDKTVKVNMRTVSSSKKGKNGMTSVSSSQSDLDSHDDSDDADHQSAGSPNSNHSSTNNTPNFPSQEEEKIVGYLEVIIRIERDEHFAVAHFLEDSNCPERIELSQWNATSKINSQTVSTGSLSDVNQIPSLDIHEHIKDWVKHSVSKNFTIFLPPHWKPKKIQTVNKSSHTHYEADFWSDRCLGSDTEHVEILSIVYQKVCSKTDEDFNLTKSLYETMVLHKLSAEAMNGVTTLEKNQDVTSNFGIAFDSVSRYHYSFLKRIGFAQVDHVLYIFKPKGLNVMLCASLETSFGLGQAEHDLLQYAAQSAIIIYQ</sequence>
<proteinExistence type="predicted"/>
<dbReference type="AlphaFoldDB" id="A0A6A5BWU9"/>
<feature type="compositionally biased region" description="Low complexity" evidence="1">
    <location>
        <begin position="299"/>
        <end position="319"/>
    </location>
</feature>
<dbReference type="VEuPathDB" id="AmoebaDB:NF0093690"/>
<evidence type="ECO:0000313" key="3">
    <source>
        <dbReference type="Proteomes" id="UP000444721"/>
    </source>
</evidence>
<gene>
    <name evidence="2" type="ORF">FDP41_002192</name>
</gene>
<dbReference type="RefSeq" id="XP_044563835.1">
    <property type="nucleotide sequence ID" value="XM_044705360.1"/>
</dbReference>
<organism evidence="2 3">
    <name type="scientific">Naegleria fowleri</name>
    <name type="common">Brain eating amoeba</name>
    <dbReference type="NCBI Taxonomy" id="5763"/>
    <lineage>
        <taxon>Eukaryota</taxon>
        <taxon>Discoba</taxon>
        <taxon>Heterolobosea</taxon>
        <taxon>Tetramitia</taxon>
        <taxon>Eutetramitia</taxon>
        <taxon>Vahlkampfiidae</taxon>
        <taxon>Naegleria</taxon>
    </lineage>
</organism>
<reference evidence="2 3" key="1">
    <citation type="journal article" date="2019" name="Sci. Rep.">
        <title>Nanopore sequencing improves the draft genome of the human pathogenic amoeba Naegleria fowleri.</title>
        <authorList>
            <person name="Liechti N."/>
            <person name="Schurch N."/>
            <person name="Bruggmann R."/>
            <person name="Wittwer M."/>
        </authorList>
    </citation>
    <scope>NUCLEOTIDE SEQUENCE [LARGE SCALE GENOMIC DNA]</scope>
    <source>
        <strain evidence="2 3">ATCC 30894</strain>
    </source>
</reference>
<dbReference type="OrthoDB" id="10350198at2759"/>
<feature type="compositionally biased region" description="Polar residues" evidence="1">
    <location>
        <begin position="265"/>
        <end position="280"/>
    </location>
</feature>
<feature type="region of interest" description="Disordered" evidence="1">
    <location>
        <begin position="265"/>
        <end position="321"/>
    </location>
</feature>
<dbReference type="EMBL" id="VFQX01000028">
    <property type="protein sequence ID" value="KAF0979122.1"/>
    <property type="molecule type" value="Genomic_DNA"/>
</dbReference>
<dbReference type="VEuPathDB" id="AmoebaDB:FDP41_002192"/>
<dbReference type="Proteomes" id="UP000444721">
    <property type="component" value="Unassembled WGS sequence"/>
</dbReference>
<feature type="region of interest" description="Disordered" evidence="1">
    <location>
        <begin position="144"/>
        <end position="164"/>
    </location>
</feature>